<evidence type="ECO:0000256" key="2">
    <source>
        <dbReference type="ARBA" id="ARBA00010790"/>
    </source>
</evidence>
<dbReference type="GO" id="GO:0050660">
    <property type="term" value="F:flavin adenine dinucleotide binding"/>
    <property type="evidence" value="ECO:0007669"/>
    <property type="project" value="InterPro"/>
</dbReference>
<keyword evidence="11" id="KW-1185">Reference proteome</keyword>
<evidence type="ECO:0000256" key="5">
    <source>
        <dbReference type="PIRSR" id="PIRSR000137-2"/>
    </source>
</evidence>
<evidence type="ECO:0000256" key="6">
    <source>
        <dbReference type="RuleBase" id="RU003968"/>
    </source>
</evidence>
<gene>
    <name evidence="10" type="ORF">BINO364_LOCUS682</name>
</gene>
<dbReference type="OrthoDB" id="269227at2759"/>
<keyword evidence="7" id="KW-0732">Signal</keyword>
<dbReference type="InterPro" id="IPR007867">
    <property type="entry name" value="GMC_OxRtase_C"/>
</dbReference>
<evidence type="ECO:0000259" key="9">
    <source>
        <dbReference type="PROSITE" id="PS00624"/>
    </source>
</evidence>
<evidence type="ECO:0000256" key="1">
    <source>
        <dbReference type="ARBA" id="ARBA00001974"/>
    </source>
</evidence>
<name>A0A8J9XZM2_9NEOP</name>
<dbReference type="PANTHER" id="PTHR11552">
    <property type="entry name" value="GLUCOSE-METHANOL-CHOLINE GMC OXIDOREDUCTASE"/>
    <property type="match status" value="1"/>
</dbReference>
<dbReference type="PIRSF" id="PIRSF000137">
    <property type="entry name" value="Alcohol_oxidase"/>
    <property type="match status" value="1"/>
</dbReference>
<dbReference type="SUPFAM" id="SSF51905">
    <property type="entry name" value="FAD/NAD(P)-binding domain"/>
    <property type="match status" value="1"/>
</dbReference>
<organism evidence="10 11">
    <name type="scientific">Brenthis ino</name>
    <name type="common">lesser marbled fritillary</name>
    <dbReference type="NCBI Taxonomy" id="405034"/>
    <lineage>
        <taxon>Eukaryota</taxon>
        <taxon>Metazoa</taxon>
        <taxon>Ecdysozoa</taxon>
        <taxon>Arthropoda</taxon>
        <taxon>Hexapoda</taxon>
        <taxon>Insecta</taxon>
        <taxon>Pterygota</taxon>
        <taxon>Neoptera</taxon>
        <taxon>Endopterygota</taxon>
        <taxon>Lepidoptera</taxon>
        <taxon>Glossata</taxon>
        <taxon>Ditrysia</taxon>
        <taxon>Papilionoidea</taxon>
        <taxon>Nymphalidae</taxon>
        <taxon>Heliconiinae</taxon>
        <taxon>Argynnini</taxon>
        <taxon>Brenthis</taxon>
    </lineage>
</organism>
<proteinExistence type="inferred from homology"/>
<accession>A0A8J9XZM2</accession>
<feature type="non-terminal residue" evidence="10">
    <location>
        <position position="566"/>
    </location>
</feature>
<sequence length="566" mass="63060">MKRVILFVLCSFCVTASKWPAHTDVQDNASYDYVIVGAGTAGCILAYRLSEQQGVRVLAIEAGGDPPHETDLISLLVLRLNSNIYWNYETEEGDTTQYHKKKHYDISTGKVLGGSSTINNLYYCRGNPTDYEAWVNATGDQSWSWQNLLPYFKKSERLEDEAIINSKTGSFHGKNGEVHVTRDLRNTTKKYLKAFHEVGHNIVEDVNGEESLGFLEPLYFLSKGVRQSTAQSFLIPIKKRTNFHLMKNTVVNKILFDDNKNAVGLQCLKPDGNIVNIFAQKEVIISAGAFNTPKLLMLSGIGPAEHLKSLDIPVISDLPVGENLQDHIAIIIAHTLEETTDTTKRNKSRFPLPSFAGYGAVDKSQHYPDYQSYNLIAKNNPFALQLLCKSVFHLDDNICNKLTIAGLGREILLSVFSSNGLQSRGKVQLHSARPEDHPKINTGFLSNVDDLDKYVTGVQDFERVTQSSYFLNVNSETLDLPDCAHFEKGSKEYWKCYVLKMMDVHSLPCCTSPLGSVLDSRFRVNGVKKLRVVDASSMPRIILGGLNAVVMAIAEKAADLIKEDDA</sequence>
<evidence type="ECO:0000259" key="8">
    <source>
        <dbReference type="PROSITE" id="PS00623"/>
    </source>
</evidence>
<reference evidence="10" key="1">
    <citation type="submission" date="2021-12" db="EMBL/GenBank/DDBJ databases">
        <authorList>
            <person name="Martin H S."/>
        </authorList>
    </citation>
    <scope>NUCLEOTIDE SEQUENCE</scope>
</reference>
<feature type="signal peptide" evidence="7">
    <location>
        <begin position="1"/>
        <end position="16"/>
    </location>
</feature>
<dbReference type="PROSITE" id="PS00623">
    <property type="entry name" value="GMC_OXRED_1"/>
    <property type="match status" value="1"/>
</dbReference>
<protein>
    <recommendedName>
        <fullName evidence="8 9">Glucose-methanol-choline oxidoreductase N-terminal domain-containing protein</fullName>
    </recommendedName>
</protein>
<dbReference type="InterPro" id="IPR036188">
    <property type="entry name" value="FAD/NAD-bd_sf"/>
</dbReference>
<evidence type="ECO:0000256" key="3">
    <source>
        <dbReference type="ARBA" id="ARBA00022630"/>
    </source>
</evidence>
<dbReference type="PANTHER" id="PTHR11552:SF147">
    <property type="entry name" value="CHOLINE DEHYDROGENASE, MITOCHONDRIAL"/>
    <property type="match status" value="1"/>
</dbReference>
<dbReference type="SUPFAM" id="SSF54373">
    <property type="entry name" value="FAD-linked reductases, C-terminal domain"/>
    <property type="match status" value="1"/>
</dbReference>
<dbReference type="Pfam" id="PF05199">
    <property type="entry name" value="GMC_oxred_C"/>
    <property type="match status" value="1"/>
</dbReference>
<keyword evidence="3 6" id="KW-0285">Flavoprotein</keyword>
<feature type="binding site" evidence="5">
    <location>
        <position position="251"/>
    </location>
    <ligand>
        <name>FAD</name>
        <dbReference type="ChEBI" id="CHEBI:57692"/>
    </ligand>
</feature>
<evidence type="ECO:0000256" key="7">
    <source>
        <dbReference type="SAM" id="SignalP"/>
    </source>
</evidence>
<dbReference type="Gene3D" id="3.50.50.60">
    <property type="entry name" value="FAD/NAD(P)-binding domain"/>
    <property type="match status" value="1"/>
</dbReference>
<dbReference type="Gene3D" id="3.30.560.10">
    <property type="entry name" value="Glucose Oxidase, domain 3"/>
    <property type="match status" value="1"/>
</dbReference>
<comment type="cofactor">
    <cofactor evidence="1 5">
        <name>FAD</name>
        <dbReference type="ChEBI" id="CHEBI:57692"/>
    </cofactor>
</comment>
<dbReference type="Pfam" id="PF00732">
    <property type="entry name" value="GMC_oxred_N"/>
    <property type="match status" value="1"/>
</dbReference>
<keyword evidence="4 5" id="KW-0274">FAD</keyword>
<feature type="binding site" evidence="5">
    <location>
        <position position="111"/>
    </location>
    <ligand>
        <name>FAD</name>
        <dbReference type="ChEBI" id="CHEBI:57692"/>
    </ligand>
</feature>
<feature type="chain" id="PRO_5035443330" description="Glucose-methanol-choline oxidoreductase N-terminal domain-containing protein" evidence="7">
    <location>
        <begin position="17"/>
        <end position="566"/>
    </location>
</feature>
<dbReference type="AlphaFoldDB" id="A0A8J9XZM2"/>
<feature type="domain" description="Glucose-methanol-choline oxidoreductase N-terminal" evidence="8">
    <location>
        <begin position="109"/>
        <end position="132"/>
    </location>
</feature>
<dbReference type="PROSITE" id="PS00624">
    <property type="entry name" value="GMC_OXRED_2"/>
    <property type="match status" value="1"/>
</dbReference>
<evidence type="ECO:0000256" key="4">
    <source>
        <dbReference type="ARBA" id="ARBA00022827"/>
    </source>
</evidence>
<dbReference type="InterPro" id="IPR012132">
    <property type="entry name" value="GMC_OxRdtase"/>
</dbReference>
<dbReference type="Proteomes" id="UP000838878">
    <property type="component" value="Chromosome 1"/>
</dbReference>
<dbReference type="InterPro" id="IPR000172">
    <property type="entry name" value="GMC_OxRdtase_N"/>
</dbReference>
<comment type="similarity">
    <text evidence="2 6">Belongs to the GMC oxidoreductase family.</text>
</comment>
<dbReference type="GO" id="GO:0016614">
    <property type="term" value="F:oxidoreductase activity, acting on CH-OH group of donors"/>
    <property type="evidence" value="ECO:0007669"/>
    <property type="project" value="InterPro"/>
</dbReference>
<evidence type="ECO:0000313" key="11">
    <source>
        <dbReference type="Proteomes" id="UP000838878"/>
    </source>
</evidence>
<evidence type="ECO:0000313" key="10">
    <source>
        <dbReference type="EMBL" id="CAH0713529.1"/>
    </source>
</evidence>
<dbReference type="EMBL" id="OV170221">
    <property type="protein sequence ID" value="CAH0713529.1"/>
    <property type="molecule type" value="Genomic_DNA"/>
</dbReference>
<feature type="domain" description="Glucose-methanol-choline oxidoreductase N-terminal" evidence="9">
    <location>
        <begin position="288"/>
        <end position="302"/>
    </location>
</feature>